<name>A0A0Q0XN23_9FLAO</name>
<protein>
    <submittedName>
        <fullName evidence="1">Uncharacterized protein</fullName>
    </submittedName>
</protein>
<comment type="caution">
    <text evidence="1">The sequence shown here is derived from an EMBL/GenBank/DDBJ whole genome shotgun (WGS) entry which is preliminary data.</text>
</comment>
<accession>A0A0Q0XN23</accession>
<evidence type="ECO:0000313" key="1">
    <source>
        <dbReference type="EMBL" id="KQC30418.1"/>
    </source>
</evidence>
<dbReference type="EMBL" id="LCTZ01000002">
    <property type="protein sequence ID" value="KQC30418.1"/>
    <property type="molecule type" value="Genomic_DNA"/>
</dbReference>
<sequence length="98" mass="11671">MKKPTNNSIRVFKFIATFVENKAFKDIKGFVKIKHYTVKMLELWDLSENLKSFLLHNIVFWKGRDINQMKNALSFFHFVALRDCCNDRLGCWVKVKKV</sequence>
<dbReference type="Proteomes" id="UP000050827">
    <property type="component" value="Unassembled WGS sequence"/>
</dbReference>
<evidence type="ECO:0000313" key="2">
    <source>
        <dbReference type="Proteomes" id="UP000050827"/>
    </source>
</evidence>
<dbReference type="STRING" id="346185.AAY42_11475"/>
<proteinExistence type="predicted"/>
<dbReference type="AlphaFoldDB" id="A0A0Q0XN23"/>
<gene>
    <name evidence="1" type="ORF">AAY42_11475</name>
</gene>
<organism evidence="1 2">
    <name type="scientific">Flagellimonas eckloniae</name>
    <dbReference type="NCBI Taxonomy" id="346185"/>
    <lineage>
        <taxon>Bacteria</taxon>
        <taxon>Pseudomonadati</taxon>
        <taxon>Bacteroidota</taxon>
        <taxon>Flavobacteriia</taxon>
        <taxon>Flavobacteriales</taxon>
        <taxon>Flavobacteriaceae</taxon>
        <taxon>Flagellimonas</taxon>
    </lineage>
</organism>
<reference evidence="1 2" key="1">
    <citation type="submission" date="2015-04" db="EMBL/GenBank/DDBJ databases">
        <title>Complete genome of flavobacterium.</title>
        <authorList>
            <person name="Kwon Y.M."/>
            <person name="Kim S.-J."/>
        </authorList>
    </citation>
    <scope>NUCLEOTIDE SEQUENCE [LARGE SCALE GENOMIC DNA]</scope>
    <source>
        <strain evidence="1 2">DK169</strain>
    </source>
</reference>
<keyword evidence="2" id="KW-1185">Reference proteome</keyword>